<dbReference type="PROSITE" id="PS00134">
    <property type="entry name" value="TRYPSIN_HIS"/>
    <property type="match status" value="1"/>
</dbReference>
<evidence type="ECO:0000256" key="1">
    <source>
        <dbReference type="ARBA" id="ARBA00023157"/>
    </source>
</evidence>
<dbReference type="PANTHER" id="PTHR24252">
    <property type="entry name" value="ACROSIN-RELATED"/>
    <property type="match status" value="1"/>
</dbReference>
<dbReference type="InterPro" id="IPR043504">
    <property type="entry name" value="Peptidase_S1_PA_chymotrypsin"/>
</dbReference>
<dbReference type="VEuPathDB" id="VectorBase:HLOH_058865"/>
<name>A0A9J6H2R6_HAELO</name>
<dbReference type="Gene3D" id="2.40.10.10">
    <property type="entry name" value="Trypsin-like serine proteases"/>
    <property type="match status" value="1"/>
</dbReference>
<dbReference type="PROSITE" id="PS50240">
    <property type="entry name" value="TRYPSIN_DOM"/>
    <property type="match status" value="1"/>
</dbReference>
<evidence type="ECO:0000313" key="4">
    <source>
        <dbReference type="Proteomes" id="UP000821853"/>
    </source>
</evidence>
<dbReference type="InterPro" id="IPR018114">
    <property type="entry name" value="TRYPSIN_HIS"/>
</dbReference>
<feature type="domain" description="Peptidase S1" evidence="2">
    <location>
        <begin position="57"/>
        <end position="101"/>
    </location>
</feature>
<sequence length="101" mass="11267">MAYSAFMCRIHQINFILNSYILRSRLPPAQSGCPGPRCPSECGTPAIQPQLDPEDRIYGGQLAVPGSWPWQAGIYTHRYSHFCGGALINDRYVLTAAHCVW</sequence>
<keyword evidence="1" id="KW-1015">Disulfide bond</keyword>
<dbReference type="PANTHER" id="PTHR24252:SF7">
    <property type="entry name" value="HYALIN"/>
    <property type="match status" value="1"/>
</dbReference>
<dbReference type="GO" id="GO:0006508">
    <property type="term" value="P:proteolysis"/>
    <property type="evidence" value="ECO:0007669"/>
    <property type="project" value="InterPro"/>
</dbReference>
<reference evidence="3 4" key="1">
    <citation type="journal article" date="2020" name="Cell">
        <title>Large-Scale Comparative Analyses of Tick Genomes Elucidate Their Genetic Diversity and Vector Capacities.</title>
        <authorList>
            <consortium name="Tick Genome and Microbiome Consortium (TIGMIC)"/>
            <person name="Jia N."/>
            <person name="Wang J."/>
            <person name="Shi W."/>
            <person name="Du L."/>
            <person name="Sun Y."/>
            <person name="Zhan W."/>
            <person name="Jiang J.F."/>
            <person name="Wang Q."/>
            <person name="Zhang B."/>
            <person name="Ji P."/>
            <person name="Bell-Sakyi L."/>
            <person name="Cui X.M."/>
            <person name="Yuan T.T."/>
            <person name="Jiang B.G."/>
            <person name="Yang W.F."/>
            <person name="Lam T.T."/>
            <person name="Chang Q.C."/>
            <person name="Ding S.J."/>
            <person name="Wang X.J."/>
            <person name="Zhu J.G."/>
            <person name="Ruan X.D."/>
            <person name="Zhao L."/>
            <person name="Wei J.T."/>
            <person name="Ye R.Z."/>
            <person name="Que T.C."/>
            <person name="Du C.H."/>
            <person name="Zhou Y.H."/>
            <person name="Cheng J.X."/>
            <person name="Dai P.F."/>
            <person name="Guo W.B."/>
            <person name="Han X.H."/>
            <person name="Huang E.J."/>
            <person name="Li L.F."/>
            <person name="Wei W."/>
            <person name="Gao Y.C."/>
            <person name="Liu J.Z."/>
            <person name="Shao H.Z."/>
            <person name="Wang X."/>
            <person name="Wang C.C."/>
            <person name="Yang T.C."/>
            <person name="Huo Q.B."/>
            <person name="Li W."/>
            <person name="Chen H.Y."/>
            <person name="Chen S.E."/>
            <person name="Zhou L.G."/>
            <person name="Ni X.B."/>
            <person name="Tian J.H."/>
            <person name="Sheng Y."/>
            <person name="Liu T."/>
            <person name="Pan Y.S."/>
            <person name="Xia L.Y."/>
            <person name="Li J."/>
            <person name="Zhao F."/>
            <person name="Cao W.C."/>
        </authorList>
    </citation>
    <scope>NUCLEOTIDE SEQUENCE [LARGE SCALE GENOMIC DNA]</scope>
    <source>
        <strain evidence="3">HaeL-2018</strain>
    </source>
</reference>
<accession>A0A9J6H2R6</accession>
<comment type="caution">
    <text evidence="3">The sequence shown here is derived from an EMBL/GenBank/DDBJ whole genome shotgun (WGS) entry which is preliminary data.</text>
</comment>
<dbReference type="InterPro" id="IPR001254">
    <property type="entry name" value="Trypsin_dom"/>
</dbReference>
<gene>
    <name evidence="3" type="ORF">HPB48_027019</name>
</gene>
<dbReference type="Proteomes" id="UP000821853">
    <property type="component" value="Unassembled WGS sequence"/>
</dbReference>
<dbReference type="AlphaFoldDB" id="A0A9J6H2R6"/>
<dbReference type="OrthoDB" id="6510126at2759"/>
<dbReference type="Pfam" id="PF00089">
    <property type="entry name" value="Trypsin"/>
    <property type="match status" value="1"/>
</dbReference>
<evidence type="ECO:0000313" key="3">
    <source>
        <dbReference type="EMBL" id="KAH9384983.1"/>
    </source>
</evidence>
<dbReference type="InterPro" id="IPR009003">
    <property type="entry name" value="Peptidase_S1_PA"/>
</dbReference>
<dbReference type="GO" id="GO:0004252">
    <property type="term" value="F:serine-type endopeptidase activity"/>
    <property type="evidence" value="ECO:0007669"/>
    <property type="project" value="InterPro"/>
</dbReference>
<proteinExistence type="predicted"/>
<protein>
    <recommendedName>
        <fullName evidence="2">Peptidase S1 domain-containing protein</fullName>
    </recommendedName>
</protein>
<dbReference type="EMBL" id="JABSTR010003605">
    <property type="protein sequence ID" value="KAH9384983.1"/>
    <property type="molecule type" value="Genomic_DNA"/>
</dbReference>
<dbReference type="SUPFAM" id="SSF50494">
    <property type="entry name" value="Trypsin-like serine proteases"/>
    <property type="match status" value="1"/>
</dbReference>
<organism evidence="3 4">
    <name type="scientific">Haemaphysalis longicornis</name>
    <name type="common">Bush tick</name>
    <dbReference type="NCBI Taxonomy" id="44386"/>
    <lineage>
        <taxon>Eukaryota</taxon>
        <taxon>Metazoa</taxon>
        <taxon>Ecdysozoa</taxon>
        <taxon>Arthropoda</taxon>
        <taxon>Chelicerata</taxon>
        <taxon>Arachnida</taxon>
        <taxon>Acari</taxon>
        <taxon>Parasitiformes</taxon>
        <taxon>Ixodida</taxon>
        <taxon>Ixodoidea</taxon>
        <taxon>Ixodidae</taxon>
        <taxon>Haemaphysalinae</taxon>
        <taxon>Haemaphysalis</taxon>
    </lineage>
</organism>
<keyword evidence="4" id="KW-1185">Reference proteome</keyword>
<evidence type="ECO:0000259" key="2">
    <source>
        <dbReference type="PROSITE" id="PS50240"/>
    </source>
</evidence>